<dbReference type="GO" id="GO:0004674">
    <property type="term" value="F:protein serine/threonine kinase activity"/>
    <property type="evidence" value="ECO:0007669"/>
    <property type="project" value="TreeGrafter"/>
</dbReference>
<feature type="region of interest" description="Disordered" evidence="7">
    <location>
        <begin position="490"/>
        <end position="540"/>
    </location>
</feature>
<feature type="compositionally biased region" description="Basic and acidic residues" evidence="7">
    <location>
        <begin position="1102"/>
        <end position="1114"/>
    </location>
</feature>
<feature type="region of interest" description="Disordered" evidence="7">
    <location>
        <begin position="1092"/>
        <end position="1114"/>
    </location>
</feature>
<dbReference type="AlphaFoldDB" id="A0A200PZ37"/>
<dbReference type="InParanoid" id="A0A200PZ37"/>
<feature type="compositionally biased region" description="Basic and acidic residues" evidence="7">
    <location>
        <begin position="11"/>
        <end position="27"/>
    </location>
</feature>
<evidence type="ECO:0000256" key="3">
    <source>
        <dbReference type="ARBA" id="ARBA00022692"/>
    </source>
</evidence>
<dbReference type="InterPro" id="IPR055164">
    <property type="entry name" value="EDR1/CTR1/ARMC3-like_pept-like"/>
</dbReference>
<dbReference type="OMA" id="GMMLQDH"/>
<dbReference type="InterPro" id="IPR008271">
    <property type="entry name" value="Ser/Thr_kinase_AS"/>
</dbReference>
<dbReference type="SMART" id="SM00220">
    <property type="entry name" value="S_TKc"/>
    <property type="match status" value="1"/>
</dbReference>
<dbReference type="Gene3D" id="1.10.510.10">
    <property type="entry name" value="Transferase(Phosphotransferase) domain 1"/>
    <property type="match status" value="1"/>
</dbReference>
<keyword evidence="5" id="KW-1133">Transmembrane helix</keyword>
<dbReference type="Gene3D" id="3.80.10.10">
    <property type="entry name" value="Ribonuclease Inhibitor"/>
    <property type="match status" value="1"/>
</dbReference>
<keyword evidence="3" id="KW-0812">Transmembrane</keyword>
<evidence type="ECO:0000256" key="1">
    <source>
        <dbReference type="ARBA" id="ARBA00004370"/>
    </source>
</evidence>
<protein>
    <submittedName>
        <fullName evidence="9">Protein kinase domain</fullName>
    </submittedName>
</protein>
<dbReference type="Proteomes" id="UP000195402">
    <property type="component" value="Unassembled WGS sequence"/>
</dbReference>
<gene>
    <name evidence="9" type="ORF">BVC80_1477g8</name>
</gene>
<comment type="caution">
    <text evidence="9">The sequence shown here is derived from an EMBL/GenBank/DDBJ whole genome shotgun (WGS) entry which is preliminary data.</text>
</comment>
<keyword evidence="9" id="KW-0418">Kinase</keyword>
<dbReference type="PROSITE" id="PS51450">
    <property type="entry name" value="LRR"/>
    <property type="match status" value="3"/>
</dbReference>
<evidence type="ECO:0000313" key="10">
    <source>
        <dbReference type="Proteomes" id="UP000195402"/>
    </source>
</evidence>
<dbReference type="InterPro" id="IPR000719">
    <property type="entry name" value="Prot_kinase_dom"/>
</dbReference>
<evidence type="ECO:0000256" key="7">
    <source>
        <dbReference type="SAM" id="MobiDB-lite"/>
    </source>
</evidence>
<sequence>MQASKTLKLVPVDEDRSNEVSEADRPLENGNILDEEPAHDVSGKNWELSLLDSSENSVKGLYVYKNVFNLIPRSIRGFEGLKTLKFFGNEINLFPSETGNLVELECLQVKISSPGLSSLPLQKLKALKELELCKVPPRHSAFPLLSEIAHLKSLTKLTVCHFSIRYLPPEIGCLNKLEDLELSFNKLKRLPKEITALSSLKSLKVANNKLEELPPDLFCLQRLETLDLSNNKLTSLGSLELASMQTLRKLNLQYNKLLNCCQIPSWICCNLEGNGKDTCNDDFISSSIEVDVLEATIRKFDGRHSCNGSHGMSSVLSEASSNSRCSTARRRGKGWKRRDYLQQRARQERLNSIRKWRNDDNQQIMTMKVDAKCKECKLSAVPSESMSEPSSVVESASVFVEDLDDNYERTLADKDHLDIKCKLPADASESMCESSSVVESASVFVKDIDDNDERALAGEDYPQILGNNSEDENIIVDSIGKECECDHSGETSAASSCNNTGVQDEDSASEASRNTPKSKRHSDRDLDNPKPSKSRRPVDDCSNLSWKYSTESFCSIKDRLPDGFYDAGRDRPFSSLQSYEHSVCLDSREVILVDRKRDEELDVITLSAQALVSPLKQPSSLIKEGGQLVVNNLQRASLLALFVSNWFGGSDRSNLITTTRKSVAGVNYQKPFVCTCSTGNSENATSYKRILSAAENFNFIDLCENSLRIIKRARNSSVVPIGTLRWGVCRHRAVLMKYLCDRVDPPIPCELVRGYLDFMPHAWNTILVRRDDSWVRMVVDACCPTDIREETDPEFFCRYMPLRRLEYSLTSENLASPDCSFPSLSFCDEVNRAASSSLVRCKFGSVQAVAKVRTLKTYGATVEEIKNFEYTCLGEVRILGALKKHSCIVDIYGHQISSQWVPSVDGNEEHRLLRSAIVMEYIEGGSLRSYLEKLSKTGESRVPVEMALSIARDVACALVELHSKHIIHRDIKSENILIDLDRTTADGNPLVKLCDFDRAVPLRSFSHTCCIAHVGIPPPNVCVGTPRWMAPEVLQAMHRRNMYGLEVDIWSYGCLLLELLTLKIPYAGLSESNIHDLLQMGRRPQLTDELEVLTSSEEEPEMERSRTEVEGMKAEEEETLRLLVDLFQQCTEVNPEDRPTARDIYETLQAQSISFAS</sequence>
<dbReference type="InterPro" id="IPR032675">
    <property type="entry name" value="LRR_dom_sf"/>
</dbReference>
<evidence type="ECO:0000259" key="8">
    <source>
        <dbReference type="PROSITE" id="PS50011"/>
    </source>
</evidence>
<feature type="compositionally biased region" description="Acidic residues" evidence="7">
    <location>
        <begin position="1092"/>
        <end position="1101"/>
    </location>
</feature>
<dbReference type="SMART" id="SM00364">
    <property type="entry name" value="LRR_BAC"/>
    <property type="match status" value="3"/>
</dbReference>
<dbReference type="GO" id="GO:0005524">
    <property type="term" value="F:ATP binding"/>
    <property type="evidence" value="ECO:0007669"/>
    <property type="project" value="InterPro"/>
</dbReference>
<feature type="domain" description="Protein kinase" evidence="8">
    <location>
        <begin position="824"/>
        <end position="1155"/>
    </location>
</feature>
<keyword evidence="10" id="KW-1185">Reference proteome</keyword>
<dbReference type="PANTHER" id="PTHR24359">
    <property type="entry name" value="SERINE/THREONINE-PROTEIN KINASE SBK1"/>
    <property type="match status" value="1"/>
</dbReference>
<dbReference type="SMART" id="SM00369">
    <property type="entry name" value="LRR_TYP"/>
    <property type="match status" value="3"/>
</dbReference>
<dbReference type="STRING" id="56857.A0A200PZ37"/>
<dbReference type="InterPro" id="IPR038765">
    <property type="entry name" value="Papain-like_cys_pep_sf"/>
</dbReference>
<name>A0A200PZ37_MACCD</name>
<dbReference type="PROSITE" id="PS50011">
    <property type="entry name" value="PROTEIN_KINASE_DOM"/>
    <property type="match status" value="1"/>
</dbReference>
<keyword evidence="6" id="KW-0472">Membrane</keyword>
<dbReference type="SUPFAM" id="SSF56112">
    <property type="entry name" value="Protein kinase-like (PK-like)"/>
    <property type="match status" value="1"/>
</dbReference>
<dbReference type="SUPFAM" id="SSF54001">
    <property type="entry name" value="Cysteine proteinases"/>
    <property type="match status" value="1"/>
</dbReference>
<dbReference type="Pfam" id="PF14381">
    <property type="entry name" value="EDR1_CTR1_ARMC3_pept"/>
    <property type="match status" value="1"/>
</dbReference>
<dbReference type="PANTHER" id="PTHR24359:SF1">
    <property type="entry name" value="INHIBITOR OF NUCLEAR FACTOR KAPPA-B KINASE EPSILON SUBUNIT HOMOLOG 1-RELATED"/>
    <property type="match status" value="1"/>
</dbReference>
<keyword evidence="9" id="KW-0808">Transferase</keyword>
<keyword evidence="4" id="KW-0677">Repeat</keyword>
<proteinExistence type="predicted"/>
<evidence type="ECO:0000256" key="6">
    <source>
        <dbReference type="ARBA" id="ARBA00023136"/>
    </source>
</evidence>
<dbReference type="InterPro" id="IPR003591">
    <property type="entry name" value="Leu-rich_rpt_typical-subtyp"/>
</dbReference>
<dbReference type="FunCoup" id="A0A200PZ37">
    <property type="interactions" value="1804"/>
</dbReference>
<evidence type="ECO:0000256" key="4">
    <source>
        <dbReference type="ARBA" id="ARBA00022737"/>
    </source>
</evidence>
<dbReference type="SUPFAM" id="SSF52047">
    <property type="entry name" value="RNI-like"/>
    <property type="match status" value="1"/>
</dbReference>
<dbReference type="Pfam" id="PF00069">
    <property type="entry name" value="Pkinase"/>
    <property type="match status" value="1"/>
</dbReference>
<reference evidence="9 10" key="1">
    <citation type="journal article" date="2017" name="Mol. Plant">
        <title>The Genome of Medicinal Plant Macleaya cordata Provides New Insights into Benzylisoquinoline Alkaloids Metabolism.</title>
        <authorList>
            <person name="Liu X."/>
            <person name="Liu Y."/>
            <person name="Huang P."/>
            <person name="Ma Y."/>
            <person name="Qing Z."/>
            <person name="Tang Q."/>
            <person name="Cao H."/>
            <person name="Cheng P."/>
            <person name="Zheng Y."/>
            <person name="Yuan Z."/>
            <person name="Zhou Y."/>
            <person name="Liu J."/>
            <person name="Tang Z."/>
            <person name="Zhuo Y."/>
            <person name="Zhang Y."/>
            <person name="Yu L."/>
            <person name="Huang J."/>
            <person name="Yang P."/>
            <person name="Peng Q."/>
            <person name="Zhang J."/>
            <person name="Jiang W."/>
            <person name="Zhang Z."/>
            <person name="Lin K."/>
            <person name="Ro D.K."/>
            <person name="Chen X."/>
            <person name="Xiong X."/>
            <person name="Shang Y."/>
            <person name="Huang S."/>
            <person name="Zeng J."/>
        </authorList>
    </citation>
    <scope>NUCLEOTIDE SEQUENCE [LARGE SCALE GENOMIC DNA]</scope>
    <source>
        <strain evidence="10">cv. BLH2017</strain>
        <tissue evidence="9">Root</tissue>
    </source>
</reference>
<dbReference type="EMBL" id="MVGT01003685">
    <property type="protein sequence ID" value="OVA03456.1"/>
    <property type="molecule type" value="Genomic_DNA"/>
</dbReference>
<dbReference type="InterPro" id="IPR011009">
    <property type="entry name" value="Kinase-like_dom_sf"/>
</dbReference>
<feature type="region of interest" description="Disordered" evidence="7">
    <location>
        <begin position="1"/>
        <end position="38"/>
    </location>
</feature>
<evidence type="ECO:0000256" key="5">
    <source>
        <dbReference type="ARBA" id="ARBA00022989"/>
    </source>
</evidence>
<keyword evidence="2" id="KW-0433">Leucine-rich repeat</keyword>
<dbReference type="PROSITE" id="PS00108">
    <property type="entry name" value="PROTEIN_KINASE_ST"/>
    <property type="match status" value="1"/>
</dbReference>
<evidence type="ECO:0000256" key="2">
    <source>
        <dbReference type="ARBA" id="ARBA00022614"/>
    </source>
</evidence>
<organism evidence="9 10">
    <name type="scientific">Macleaya cordata</name>
    <name type="common">Five-seeded plume-poppy</name>
    <name type="synonym">Bocconia cordata</name>
    <dbReference type="NCBI Taxonomy" id="56857"/>
    <lineage>
        <taxon>Eukaryota</taxon>
        <taxon>Viridiplantae</taxon>
        <taxon>Streptophyta</taxon>
        <taxon>Embryophyta</taxon>
        <taxon>Tracheophyta</taxon>
        <taxon>Spermatophyta</taxon>
        <taxon>Magnoliopsida</taxon>
        <taxon>Ranunculales</taxon>
        <taxon>Papaveraceae</taxon>
        <taxon>Papaveroideae</taxon>
        <taxon>Macleaya</taxon>
    </lineage>
</organism>
<comment type="subcellular location">
    <subcellularLocation>
        <location evidence="1">Membrane</location>
    </subcellularLocation>
</comment>
<accession>A0A200PZ37</accession>
<dbReference type="Pfam" id="PF13855">
    <property type="entry name" value="LRR_8"/>
    <property type="match status" value="1"/>
</dbReference>
<dbReference type="OrthoDB" id="1394818at2759"/>
<feature type="compositionally biased region" description="Polar residues" evidence="7">
    <location>
        <begin position="490"/>
        <end position="502"/>
    </location>
</feature>
<dbReference type="FunFam" id="1.10.510.10:FF:000988">
    <property type="entry name" value="Leucine-rich repeat protein kinase family protein"/>
    <property type="match status" value="1"/>
</dbReference>
<dbReference type="InterPro" id="IPR001611">
    <property type="entry name" value="Leu-rich_rpt"/>
</dbReference>
<dbReference type="GO" id="GO:0016020">
    <property type="term" value="C:membrane"/>
    <property type="evidence" value="ECO:0007669"/>
    <property type="project" value="UniProtKB-SubCell"/>
</dbReference>
<evidence type="ECO:0000313" key="9">
    <source>
        <dbReference type="EMBL" id="OVA03456.1"/>
    </source>
</evidence>